<accession>A0A0G0BQH5</accession>
<sequence>MILEIRFPKSSKCLVHEGDKVDFNTPFIEGKSESQIKINVSQKLGIEPDTIFRYLKKLVGEEVEKGQTLALKKGFLGNTKIVSEFSGIIREVDHNSGEMVMTAYKGQSNSINCYFKGKVKKIEEHEVRLEVEKTEPFSLKSGHLEFGGESYFFKEDENSLIGSLDNKILIGNSIPSFYQIKAEALGVSGFLTLEKLKEATDLPFAQLKNIADMEKIIKLNFPYCITDKVNSKIIFYK</sequence>
<dbReference type="STRING" id="1618478.UR68_C0029G0006"/>
<dbReference type="Proteomes" id="UP000034457">
    <property type="component" value="Unassembled WGS sequence"/>
</dbReference>
<evidence type="ECO:0000313" key="1">
    <source>
        <dbReference type="EMBL" id="KKP71638.1"/>
    </source>
</evidence>
<comment type="caution">
    <text evidence="1">The sequence shown here is derived from an EMBL/GenBank/DDBJ whole genome shotgun (WGS) entry which is preliminary data.</text>
</comment>
<gene>
    <name evidence="1" type="ORF">UR68_C0029G0006</name>
</gene>
<proteinExistence type="predicted"/>
<organism evidence="1 2">
    <name type="scientific">Candidatus Roizmanbacteria bacterium GW2011_GWA2_35_19</name>
    <dbReference type="NCBI Taxonomy" id="1618478"/>
    <lineage>
        <taxon>Bacteria</taxon>
        <taxon>Candidatus Roizmaniibacteriota</taxon>
    </lineage>
</organism>
<name>A0A0G0BQH5_9BACT</name>
<evidence type="ECO:0000313" key="2">
    <source>
        <dbReference type="Proteomes" id="UP000034457"/>
    </source>
</evidence>
<dbReference type="AlphaFoldDB" id="A0A0G0BQH5"/>
<dbReference type="EMBL" id="LBQC01000029">
    <property type="protein sequence ID" value="KKP71638.1"/>
    <property type="molecule type" value="Genomic_DNA"/>
</dbReference>
<reference evidence="1 2" key="1">
    <citation type="journal article" date="2015" name="Nature">
        <title>rRNA introns, odd ribosomes, and small enigmatic genomes across a large radiation of phyla.</title>
        <authorList>
            <person name="Brown C.T."/>
            <person name="Hug L.A."/>
            <person name="Thomas B.C."/>
            <person name="Sharon I."/>
            <person name="Castelle C.J."/>
            <person name="Singh A."/>
            <person name="Wilkins M.J."/>
            <person name="Williams K.H."/>
            <person name="Banfield J.F."/>
        </authorList>
    </citation>
    <scope>NUCLEOTIDE SEQUENCE [LARGE SCALE GENOMIC DNA]</scope>
</reference>
<protein>
    <submittedName>
        <fullName evidence="1">Uncharacterized protein</fullName>
    </submittedName>
</protein>